<evidence type="ECO:0000313" key="1">
    <source>
        <dbReference type="Proteomes" id="UP000095286"/>
    </source>
</evidence>
<evidence type="ECO:0000313" key="2">
    <source>
        <dbReference type="WBParaSite" id="RSKR_0000580200.1"/>
    </source>
</evidence>
<accession>A0AC35TZ70</accession>
<protein>
    <submittedName>
        <fullName evidence="2">WD_REPEATS_REGION domain-containing protein</fullName>
    </submittedName>
</protein>
<organism evidence="1 2">
    <name type="scientific">Rhabditophanes sp. KR3021</name>
    <dbReference type="NCBI Taxonomy" id="114890"/>
    <lineage>
        <taxon>Eukaryota</taxon>
        <taxon>Metazoa</taxon>
        <taxon>Ecdysozoa</taxon>
        <taxon>Nematoda</taxon>
        <taxon>Chromadorea</taxon>
        <taxon>Rhabditida</taxon>
        <taxon>Tylenchina</taxon>
        <taxon>Panagrolaimomorpha</taxon>
        <taxon>Strongyloidoidea</taxon>
        <taxon>Alloionematidae</taxon>
        <taxon>Rhabditophanes</taxon>
    </lineage>
</organism>
<sequence>MCIGVWEQKDRQVIFIRTAMGGVYIAIGQNQSQTLRLKFQVRKVAYIKSTDVIVISALSAVYYFTTKQTLKSNQVLEMSSTEEGIGMEPFNIFNSHAPIQDIWLANKGLDNDIVIILTFHYVIVLLDAGKKPFHIKLDMPPIPLCLSYIAKPTGGRFSLIVGNENGYLVFWDKTLIAKQPSDFCPQIIEFSGNGVSSETKMTTASDDGYVVQLQFGDLKVFIDSLYEKYLKNNRKIVHPNENESDESTDFAILEENETYSRRLARASHIENYQIIYDINHMESINLHGCTAPLKMEVSTVHKCKDRRLLIKSRHCTYMMSDDYSYTTQEVAKQKGNKNKQLYLSEGGKLTRLLGPDDFIEVSIIAPSLEVFPNSFSVTKDDICKMQPILVLSEANLIQKSELQVKAKYRDGRQFNTTIKIPFDLLYRVNVEDKFYGCDEFENALVFKGKQPHLHDVFPEFKEIKGKKMLTFVYHNDGYINGNLHNSRDQYNNQHHVCFQSTKNYRRLYIRGKQFHNHMCLCLQEYLDRIKTLDRKYEFHAEIDIKYFLDQINKFDLLAFDVFAQRFISNQFKKQEIVCVGLLNHLALLLTINGGPSNVFDGTFVEKADKKDILRKLLITAMHRYLGEALPTHFSDCHFLTAYYKVFPNEELIPKNRYPKNDERY</sequence>
<dbReference type="WBParaSite" id="RSKR_0000580200.1">
    <property type="protein sequence ID" value="RSKR_0000580200.1"/>
    <property type="gene ID" value="RSKR_0000580200"/>
</dbReference>
<dbReference type="Proteomes" id="UP000095286">
    <property type="component" value="Unplaced"/>
</dbReference>
<reference evidence="2" key="1">
    <citation type="submission" date="2016-11" db="UniProtKB">
        <authorList>
            <consortium name="WormBaseParasite"/>
        </authorList>
    </citation>
    <scope>IDENTIFICATION</scope>
    <source>
        <strain evidence="2">KR3021</strain>
    </source>
</reference>
<name>A0AC35TZ70_9BILA</name>
<proteinExistence type="predicted"/>